<dbReference type="AlphaFoldDB" id="A0A7W6KJF7"/>
<reference evidence="1 2" key="1">
    <citation type="submission" date="2020-08" db="EMBL/GenBank/DDBJ databases">
        <title>Genomic Encyclopedia of Type Strains, Phase IV (KMG-IV): sequencing the most valuable type-strain genomes for metagenomic binning, comparative biology and taxonomic classification.</title>
        <authorList>
            <person name="Goeker M."/>
        </authorList>
    </citation>
    <scope>NUCLEOTIDE SEQUENCE [LARGE SCALE GENOMIC DNA]</scope>
    <source>
        <strain evidence="1 2">DSM 28101</strain>
    </source>
</reference>
<evidence type="ECO:0000313" key="1">
    <source>
        <dbReference type="EMBL" id="MBB4121028.1"/>
    </source>
</evidence>
<dbReference type="Gene3D" id="3.10.620.30">
    <property type="match status" value="1"/>
</dbReference>
<accession>A0A7W6KJF7</accession>
<keyword evidence="2" id="KW-1185">Reference proteome</keyword>
<comment type="caution">
    <text evidence="1">The sequence shown here is derived from an EMBL/GenBank/DDBJ whole genome shotgun (WGS) entry which is preliminary data.</text>
</comment>
<organism evidence="1 2">
    <name type="scientific">Martelella radicis</name>
    <dbReference type="NCBI Taxonomy" id="1397476"/>
    <lineage>
        <taxon>Bacteria</taxon>
        <taxon>Pseudomonadati</taxon>
        <taxon>Pseudomonadota</taxon>
        <taxon>Alphaproteobacteria</taxon>
        <taxon>Hyphomicrobiales</taxon>
        <taxon>Aurantimonadaceae</taxon>
        <taxon>Martelella</taxon>
    </lineage>
</organism>
<dbReference type="PANTHER" id="PTHR39327">
    <property type="match status" value="1"/>
</dbReference>
<dbReference type="Pfam" id="PF06035">
    <property type="entry name" value="Peptidase_C93"/>
    <property type="match status" value="1"/>
</dbReference>
<name>A0A7W6KJF7_9HYPH</name>
<sequence>MPRFNQLAYMVFGAIAAMFSAGLLAPALSAGMPAMPIGGITSQPIGHFEFCQQHRRDCEPHSGPTGPARLTSFGWQSVEAINLAVNAGIEPMTDEELYGREEVWAYPKSGAGDCEDFVLEKRRRLMKAGFSASDLLITVVRKPNGEGHAVLTLRSSKGDFVLDNLSDEILPWAETPYTFLKRQASFDAGRWVKVETGTDLPVASLR</sequence>
<protein>
    <submittedName>
        <fullName evidence="1">Putative transglutaminase-like cysteine proteinase</fullName>
    </submittedName>
</protein>
<gene>
    <name evidence="1" type="ORF">GGR30_000939</name>
</gene>
<evidence type="ECO:0000313" key="2">
    <source>
        <dbReference type="Proteomes" id="UP000530571"/>
    </source>
</evidence>
<dbReference type="PANTHER" id="PTHR39327:SF1">
    <property type="entry name" value="BLR5470 PROTEIN"/>
    <property type="match status" value="1"/>
</dbReference>
<proteinExistence type="predicted"/>
<dbReference type="Proteomes" id="UP000530571">
    <property type="component" value="Unassembled WGS sequence"/>
</dbReference>
<dbReference type="InterPro" id="IPR010319">
    <property type="entry name" value="Transglutaminase-like_Cys_pept"/>
</dbReference>
<dbReference type="EMBL" id="JACIDZ010000002">
    <property type="protein sequence ID" value="MBB4121028.1"/>
    <property type="molecule type" value="Genomic_DNA"/>
</dbReference>